<dbReference type="Gene3D" id="1.20.1250.20">
    <property type="entry name" value="MFS general substrate transporter like domains"/>
    <property type="match status" value="2"/>
</dbReference>
<name>A0A1F6EBU3_9BACT</name>
<evidence type="ECO:0000256" key="1">
    <source>
        <dbReference type="ARBA" id="ARBA00004141"/>
    </source>
</evidence>
<dbReference type="InterPro" id="IPR051617">
    <property type="entry name" value="UNC-93-like_regulator"/>
</dbReference>
<keyword evidence="4 5" id="KW-0472">Membrane</keyword>
<evidence type="ECO:0000256" key="4">
    <source>
        <dbReference type="ARBA" id="ARBA00023136"/>
    </source>
</evidence>
<feature type="transmembrane region" description="Helical" evidence="5">
    <location>
        <begin position="138"/>
        <end position="157"/>
    </location>
</feature>
<evidence type="ECO:0000313" key="8">
    <source>
        <dbReference type="Proteomes" id="UP000176689"/>
    </source>
</evidence>
<dbReference type="InterPro" id="IPR011701">
    <property type="entry name" value="MFS"/>
</dbReference>
<evidence type="ECO:0000256" key="3">
    <source>
        <dbReference type="ARBA" id="ARBA00022989"/>
    </source>
</evidence>
<feature type="transmembrane region" description="Helical" evidence="5">
    <location>
        <begin position="12"/>
        <end position="36"/>
    </location>
</feature>
<dbReference type="EMBL" id="MFLP01000014">
    <property type="protein sequence ID" value="OGG71126.1"/>
    <property type="molecule type" value="Genomic_DNA"/>
</dbReference>
<dbReference type="GO" id="GO:0022857">
    <property type="term" value="F:transmembrane transporter activity"/>
    <property type="evidence" value="ECO:0007669"/>
    <property type="project" value="InterPro"/>
</dbReference>
<organism evidence="7 8">
    <name type="scientific">Candidatus Kaiserbacteria bacterium RIFCSPHIGHO2_12_FULL_53_13</name>
    <dbReference type="NCBI Taxonomy" id="1798502"/>
    <lineage>
        <taxon>Bacteria</taxon>
        <taxon>Candidatus Kaiseribacteriota</taxon>
    </lineage>
</organism>
<evidence type="ECO:0000259" key="6">
    <source>
        <dbReference type="PROSITE" id="PS50850"/>
    </source>
</evidence>
<accession>A0A1F6EBU3</accession>
<keyword evidence="3 5" id="KW-1133">Transmembrane helix</keyword>
<dbReference type="InterPro" id="IPR036259">
    <property type="entry name" value="MFS_trans_sf"/>
</dbReference>
<protein>
    <recommendedName>
        <fullName evidence="6">Major facilitator superfamily (MFS) profile domain-containing protein</fullName>
    </recommendedName>
</protein>
<dbReference type="AlphaFoldDB" id="A0A1F6EBU3"/>
<feature type="transmembrane region" description="Helical" evidence="5">
    <location>
        <begin position="208"/>
        <end position="226"/>
    </location>
</feature>
<dbReference type="Proteomes" id="UP000176689">
    <property type="component" value="Unassembled WGS sequence"/>
</dbReference>
<proteinExistence type="predicted"/>
<dbReference type="Pfam" id="PF07690">
    <property type="entry name" value="MFS_1"/>
    <property type="match status" value="1"/>
</dbReference>
<feature type="transmembrane region" description="Helical" evidence="5">
    <location>
        <begin position="103"/>
        <end position="126"/>
    </location>
</feature>
<dbReference type="GO" id="GO:0016020">
    <property type="term" value="C:membrane"/>
    <property type="evidence" value="ECO:0007669"/>
    <property type="project" value="UniProtKB-SubCell"/>
</dbReference>
<dbReference type="PROSITE" id="PS50850">
    <property type="entry name" value="MFS"/>
    <property type="match status" value="1"/>
</dbReference>
<feature type="transmembrane region" description="Helical" evidence="5">
    <location>
        <begin position="48"/>
        <end position="68"/>
    </location>
</feature>
<reference evidence="7 8" key="1">
    <citation type="journal article" date="2016" name="Nat. Commun.">
        <title>Thousands of microbial genomes shed light on interconnected biogeochemical processes in an aquifer system.</title>
        <authorList>
            <person name="Anantharaman K."/>
            <person name="Brown C.T."/>
            <person name="Hug L.A."/>
            <person name="Sharon I."/>
            <person name="Castelle C.J."/>
            <person name="Probst A.J."/>
            <person name="Thomas B.C."/>
            <person name="Singh A."/>
            <person name="Wilkins M.J."/>
            <person name="Karaoz U."/>
            <person name="Brodie E.L."/>
            <person name="Williams K.H."/>
            <person name="Hubbard S.S."/>
            <person name="Banfield J.F."/>
        </authorList>
    </citation>
    <scope>NUCLEOTIDE SEQUENCE [LARGE SCALE GENOMIC DNA]</scope>
</reference>
<comment type="subcellular location">
    <subcellularLocation>
        <location evidence="1">Membrane</location>
        <topology evidence="1">Multi-pass membrane protein</topology>
    </subcellularLocation>
</comment>
<feature type="transmembrane region" description="Helical" evidence="5">
    <location>
        <begin position="293"/>
        <end position="315"/>
    </location>
</feature>
<evidence type="ECO:0000256" key="2">
    <source>
        <dbReference type="ARBA" id="ARBA00022692"/>
    </source>
</evidence>
<dbReference type="PANTHER" id="PTHR23294:SF0">
    <property type="entry name" value="UNC93-LIKE PROTEIN MFSD11"/>
    <property type="match status" value="1"/>
</dbReference>
<gene>
    <name evidence="7" type="ORF">A3F27_02170</name>
</gene>
<evidence type="ECO:0000313" key="7">
    <source>
        <dbReference type="EMBL" id="OGG71126.1"/>
    </source>
</evidence>
<dbReference type="SUPFAM" id="SSF103473">
    <property type="entry name" value="MFS general substrate transporter"/>
    <property type="match status" value="1"/>
</dbReference>
<keyword evidence="2 5" id="KW-0812">Transmembrane</keyword>
<comment type="caution">
    <text evidence="7">The sequence shown here is derived from an EMBL/GenBank/DDBJ whole genome shotgun (WGS) entry which is preliminary data.</text>
</comment>
<dbReference type="InterPro" id="IPR020846">
    <property type="entry name" value="MFS_dom"/>
</dbReference>
<feature type="transmembrane region" description="Helical" evidence="5">
    <location>
        <begin position="327"/>
        <end position="352"/>
    </location>
</feature>
<feature type="transmembrane region" description="Helical" evidence="5">
    <location>
        <begin position="270"/>
        <end position="287"/>
    </location>
</feature>
<feature type="transmembrane region" description="Helical" evidence="5">
    <location>
        <begin position="358"/>
        <end position="378"/>
    </location>
</feature>
<feature type="transmembrane region" description="Helical" evidence="5">
    <location>
        <begin position="80"/>
        <end position="97"/>
    </location>
</feature>
<feature type="transmembrane region" description="Helical" evidence="5">
    <location>
        <begin position="169"/>
        <end position="187"/>
    </location>
</feature>
<evidence type="ECO:0000256" key="5">
    <source>
        <dbReference type="SAM" id="Phobius"/>
    </source>
</evidence>
<sequence length="381" mass="41316">MELKTAEKPGGMRNVILISLAFFFIFFGFGTAQQYLVILFNQQGRGHLALASLFLLYGAFLIAGIFISKLVPLLGGLKRSLMIGASTYALFVASVAFNNMPLLLIASVVIGIGAGLLWVCSGQIIADSSNERTAGRNLAFQIISQNGGNIAGIYTGAYLVRAFSLENMYLLLTASVLLGYIFLPWIRPAKEEVKEHVFKPYYAFDRRMLVLFPLLFSAYFLAAQTFTAMNVIIVTLLGVASVPLVISVLKVSNIIGSFSVGTISGWFSKAGTLSMLVLISLSGVYLFTQTYTLLPLIVGAILLGFSMSAIYPVCLSWLKERLPSEEYLYALGTFHVYTNIGVVSAITANLWLPSGTSFIPGVIALIFAIPGVLAFQTLTKK</sequence>
<dbReference type="PANTHER" id="PTHR23294">
    <property type="entry name" value="ET TRANSLATION PRODUCT-RELATED"/>
    <property type="match status" value="1"/>
</dbReference>
<feature type="domain" description="Major facilitator superfamily (MFS) profile" evidence="6">
    <location>
        <begin position="168"/>
        <end position="381"/>
    </location>
</feature>
<feature type="transmembrane region" description="Helical" evidence="5">
    <location>
        <begin position="232"/>
        <end position="249"/>
    </location>
</feature>